<dbReference type="EMBL" id="CABITT030000007">
    <property type="protein sequence ID" value="VVB11685.1"/>
    <property type="molecule type" value="Genomic_DNA"/>
</dbReference>
<dbReference type="InterPro" id="IPR001810">
    <property type="entry name" value="F-box_dom"/>
</dbReference>
<dbReference type="PROSITE" id="PS50181">
    <property type="entry name" value="FBOX"/>
    <property type="match status" value="1"/>
</dbReference>
<dbReference type="PANTHER" id="PTHR31639:SF300">
    <property type="entry name" value="F-BOX_LRR-REPEAT PROTEIN 13-LIKE"/>
    <property type="match status" value="1"/>
</dbReference>
<dbReference type="SMART" id="SM00256">
    <property type="entry name" value="FBOX"/>
    <property type="match status" value="1"/>
</dbReference>
<dbReference type="SUPFAM" id="SSF81383">
    <property type="entry name" value="F-box domain"/>
    <property type="match status" value="1"/>
</dbReference>
<proteinExistence type="predicted"/>
<evidence type="ECO:0000313" key="3">
    <source>
        <dbReference type="Proteomes" id="UP000489600"/>
    </source>
</evidence>
<dbReference type="InterPro" id="IPR032675">
    <property type="entry name" value="LRR_dom_sf"/>
</dbReference>
<dbReference type="Pfam" id="PF00646">
    <property type="entry name" value="F-box"/>
    <property type="match status" value="1"/>
</dbReference>
<evidence type="ECO:0000313" key="2">
    <source>
        <dbReference type="EMBL" id="VVB11685.1"/>
    </source>
</evidence>
<dbReference type="PANTHER" id="PTHR31639">
    <property type="entry name" value="F-BOX PROTEIN-LIKE"/>
    <property type="match status" value="1"/>
</dbReference>
<sequence>MNPRRSQESLPDLIIFLIISSLPFKEAMKMSLVSKRWGSLCHKMTNIAFKESEFVKFSDDEQTKSVARASFVRYMLKWVVYFTGEEIKSFKLYLSKPVEFATEVMSLIDFTVSNHVKNLDLDFSYPSWITKTEAETRVFQLPESFYNQTNLESLKLFACGFDPSRLAKTCSLKTLSFGWIQLRDIMSLILKCPLLESQNCWDVGLEKITENNNRLRELVFKNCDFGVDYTTLDSTFRSSSTQVGFITFNS</sequence>
<dbReference type="OrthoDB" id="1425134at2759"/>
<dbReference type="AlphaFoldDB" id="A0A565CDH1"/>
<reference evidence="2" key="1">
    <citation type="submission" date="2019-07" db="EMBL/GenBank/DDBJ databases">
        <authorList>
            <person name="Dittberner H."/>
        </authorList>
    </citation>
    <scope>NUCLEOTIDE SEQUENCE [LARGE SCALE GENOMIC DNA]</scope>
</reference>
<dbReference type="Gene3D" id="3.80.10.10">
    <property type="entry name" value="Ribonuclease Inhibitor"/>
    <property type="match status" value="1"/>
</dbReference>
<accession>A0A565CDH1</accession>
<dbReference type="SUPFAM" id="SSF52047">
    <property type="entry name" value="RNI-like"/>
    <property type="match status" value="1"/>
</dbReference>
<dbReference type="InterPro" id="IPR036047">
    <property type="entry name" value="F-box-like_dom_sf"/>
</dbReference>
<evidence type="ECO:0000259" key="1">
    <source>
        <dbReference type="PROSITE" id="PS50181"/>
    </source>
</evidence>
<dbReference type="Proteomes" id="UP000489600">
    <property type="component" value="Unassembled WGS sequence"/>
</dbReference>
<comment type="caution">
    <text evidence="2">The sequence shown here is derived from an EMBL/GenBank/DDBJ whole genome shotgun (WGS) entry which is preliminary data.</text>
</comment>
<organism evidence="2 3">
    <name type="scientific">Arabis nemorensis</name>
    <dbReference type="NCBI Taxonomy" id="586526"/>
    <lineage>
        <taxon>Eukaryota</taxon>
        <taxon>Viridiplantae</taxon>
        <taxon>Streptophyta</taxon>
        <taxon>Embryophyta</taxon>
        <taxon>Tracheophyta</taxon>
        <taxon>Spermatophyta</taxon>
        <taxon>Magnoliopsida</taxon>
        <taxon>eudicotyledons</taxon>
        <taxon>Gunneridae</taxon>
        <taxon>Pentapetalae</taxon>
        <taxon>rosids</taxon>
        <taxon>malvids</taxon>
        <taxon>Brassicales</taxon>
        <taxon>Brassicaceae</taxon>
        <taxon>Arabideae</taxon>
        <taxon>Arabis</taxon>
    </lineage>
</organism>
<keyword evidence="3" id="KW-1185">Reference proteome</keyword>
<dbReference type="Gene3D" id="1.20.1280.50">
    <property type="match status" value="1"/>
</dbReference>
<gene>
    <name evidence="2" type="ORF">ANE_LOCUS22129</name>
</gene>
<name>A0A565CDH1_9BRAS</name>
<protein>
    <recommendedName>
        <fullName evidence="1">F-box domain-containing protein</fullName>
    </recommendedName>
</protein>
<feature type="domain" description="F-box" evidence="1">
    <location>
        <begin position="4"/>
        <end position="52"/>
    </location>
</feature>